<dbReference type="Proteomes" id="UP000325957">
    <property type="component" value="Unassembled WGS sequence"/>
</dbReference>
<dbReference type="PANTHER" id="PTHR34473:SF2">
    <property type="entry name" value="UPF0699 TRANSMEMBRANE PROTEIN YDBT"/>
    <property type="match status" value="1"/>
</dbReference>
<organism evidence="4 5">
    <name type="scientific">Kocuria coralli</name>
    <dbReference type="NCBI Taxonomy" id="1461025"/>
    <lineage>
        <taxon>Bacteria</taxon>
        <taxon>Bacillati</taxon>
        <taxon>Actinomycetota</taxon>
        <taxon>Actinomycetes</taxon>
        <taxon>Micrococcales</taxon>
        <taxon>Micrococcaceae</taxon>
        <taxon>Kocuria</taxon>
    </lineage>
</organism>
<feature type="transmembrane region" description="Helical" evidence="2">
    <location>
        <begin position="97"/>
        <end position="120"/>
    </location>
</feature>
<feature type="region of interest" description="Disordered" evidence="1">
    <location>
        <begin position="523"/>
        <end position="596"/>
    </location>
</feature>
<feature type="region of interest" description="Disordered" evidence="1">
    <location>
        <begin position="1"/>
        <end position="36"/>
    </location>
</feature>
<keyword evidence="2" id="KW-0812">Transmembrane</keyword>
<dbReference type="PANTHER" id="PTHR34473">
    <property type="entry name" value="UPF0699 TRANSMEMBRANE PROTEIN YDBS"/>
    <property type="match status" value="1"/>
</dbReference>
<gene>
    <name evidence="4" type="ORF">FCK90_08405</name>
</gene>
<feature type="compositionally biased region" description="Basic and acidic residues" evidence="1">
    <location>
        <begin position="7"/>
        <end position="26"/>
    </location>
</feature>
<proteinExistence type="predicted"/>
<keyword evidence="5" id="KW-1185">Reference proteome</keyword>
<dbReference type="OrthoDB" id="3190163at2"/>
<keyword evidence="2" id="KW-1133">Transmembrane helix</keyword>
<feature type="compositionally biased region" description="Low complexity" evidence="1">
    <location>
        <begin position="531"/>
        <end position="545"/>
    </location>
</feature>
<dbReference type="EMBL" id="SZWF01000009">
    <property type="protein sequence ID" value="KAA9394133.1"/>
    <property type="molecule type" value="Genomic_DNA"/>
</dbReference>
<dbReference type="RefSeq" id="WP_158033866.1">
    <property type="nucleotide sequence ID" value="NZ_ML708617.1"/>
</dbReference>
<reference evidence="4 5" key="1">
    <citation type="submission" date="2019-05" db="EMBL/GenBank/DDBJ databases">
        <title>Kocuria coralli sp. nov., a novel actinobacterium isolated from coral reef seawater.</title>
        <authorList>
            <person name="Li J."/>
        </authorList>
    </citation>
    <scope>NUCLEOTIDE SEQUENCE [LARGE SCALE GENOMIC DNA]</scope>
    <source>
        <strain evidence="4 5">SCSIO 13007</strain>
    </source>
</reference>
<feature type="compositionally biased region" description="Low complexity" evidence="1">
    <location>
        <begin position="212"/>
        <end position="221"/>
    </location>
</feature>
<feature type="region of interest" description="Disordered" evidence="1">
    <location>
        <begin position="205"/>
        <end position="236"/>
    </location>
</feature>
<evidence type="ECO:0000259" key="3">
    <source>
        <dbReference type="Pfam" id="PF03703"/>
    </source>
</evidence>
<evidence type="ECO:0000256" key="1">
    <source>
        <dbReference type="SAM" id="MobiDB-lite"/>
    </source>
</evidence>
<evidence type="ECO:0000313" key="4">
    <source>
        <dbReference type="EMBL" id="KAA9394133.1"/>
    </source>
</evidence>
<keyword evidence="2" id="KW-0472">Membrane</keyword>
<feature type="transmembrane region" description="Helical" evidence="2">
    <location>
        <begin position="252"/>
        <end position="276"/>
    </location>
</feature>
<feature type="transmembrane region" description="Helical" evidence="2">
    <location>
        <begin position="282"/>
        <end position="304"/>
    </location>
</feature>
<feature type="transmembrane region" description="Helical" evidence="2">
    <location>
        <begin position="48"/>
        <end position="68"/>
    </location>
</feature>
<dbReference type="Pfam" id="PF03703">
    <property type="entry name" value="bPH_2"/>
    <property type="match status" value="3"/>
</dbReference>
<evidence type="ECO:0000256" key="2">
    <source>
        <dbReference type="SAM" id="Phobius"/>
    </source>
</evidence>
<protein>
    <recommendedName>
        <fullName evidence="3">YdbS-like PH domain-containing protein</fullName>
    </recommendedName>
</protein>
<feature type="domain" description="YdbS-like PH" evidence="3">
    <location>
        <begin position="438"/>
        <end position="510"/>
    </location>
</feature>
<sequence length="596" mass="64298">MSAQDRTSLDAERADLQGPGPEDRTAPPEVEDEGSWHRMHPLSPLARGWIAMVVVIGAWMNTVVNGLVGDFTGDDGEPDPSSDPPAILDFFLGLPEWVFYGSMAAIGAIIAALGALYVWWFTRYQVTETHVRLRTGLVFRQERQTRLDRVQALDIHRPLVPRILGLAELRFEVADAGETSVTLRYLKHDHARRLRKELLGAIGPGGKGGARAGAKGAVASGTPSPGTDQEAGSTAEENEEELLLSLPLRRVVLARLLTVSFIVLTVLAVAAVVLSFVFPEVILPMLLGFIPTVLALGGTLLKALEISWSFKMYRTPEGLRLRYGLINKTSQTVPTGRIQALAVYRPLLWRKAGWSLVHVNVAGYGGEAGGDSAGNRSVLLPVATDGDLNVLFREGLRIPHSDDLTGLVLEGLMGEGDDASRFVSSPERVKWVAPIVRRRYGYAVTDRMLLARGGRAYRQCCVIPHNKLQSIGVSRGPVARRLDLADVSLHSIVGAVRPTIYRMDFADAQAFVARQLERGRSAPVVEALTESPASPSDGPASPAGDLPALPWDRPRAEHPARTEQSLPGPAEASHRPAPAYGAPGVPPGLRRPGASS</sequence>
<feature type="domain" description="YdbS-like PH" evidence="3">
    <location>
        <begin position="119"/>
        <end position="197"/>
    </location>
</feature>
<dbReference type="InterPro" id="IPR005182">
    <property type="entry name" value="YdbS-like_PH"/>
</dbReference>
<feature type="domain" description="YdbS-like PH" evidence="3">
    <location>
        <begin position="310"/>
        <end position="366"/>
    </location>
</feature>
<accession>A0A5J5KWS1</accession>
<feature type="compositionally biased region" description="Basic and acidic residues" evidence="1">
    <location>
        <begin position="552"/>
        <end position="561"/>
    </location>
</feature>
<dbReference type="AlphaFoldDB" id="A0A5J5KWS1"/>
<name>A0A5J5KWS1_9MICC</name>
<comment type="caution">
    <text evidence="4">The sequence shown here is derived from an EMBL/GenBank/DDBJ whole genome shotgun (WGS) entry which is preliminary data.</text>
</comment>
<evidence type="ECO:0000313" key="5">
    <source>
        <dbReference type="Proteomes" id="UP000325957"/>
    </source>
</evidence>